<dbReference type="GeneID" id="13724995"/>
<accession>K0B7B0</accession>
<dbReference type="EMBL" id="CP003842">
    <property type="protein sequence ID" value="AFS80845.1"/>
    <property type="molecule type" value="Genomic_DNA"/>
</dbReference>
<dbReference type="KEGG" id="nkr:NKOR_04795"/>
<dbReference type="AlphaFoldDB" id="K0B7B0"/>
<dbReference type="PATRIC" id="fig|1229908.8.peg.1043"/>
<evidence type="ECO:0000256" key="1">
    <source>
        <dbReference type="SAM" id="MobiDB-lite"/>
    </source>
</evidence>
<feature type="compositionally biased region" description="Polar residues" evidence="1">
    <location>
        <begin position="1"/>
        <end position="23"/>
    </location>
</feature>
<proteinExistence type="predicted"/>
<evidence type="ECO:0000313" key="3">
    <source>
        <dbReference type="Proteomes" id="UP000006101"/>
    </source>
</evidence>
<gene>
    <name evidence="2" type="ORF">NKOR_04795</name>
</gene>
<dbReference type="HOGENOM" id="CLU_1607069_0_0_2"/>
<name>K0B7B0_9ARCH</name>
<sequence>MDSTLENNANQATAETGGNSDHPSLQYMESLIQESLQIYELENQRVNTLDELINSLKVITKFLGLSIELPSNILHLDENTNIKLLPNLNILVVDSNSKTEEKTMDSFSTDIIINILDYITPKIVELVRKDKLKLLNSINFLRSANNELKKIENIGQLELNQTPVI</sequence>
<dbReference type="Proteomes" id="UP000006101">
    <property type="component" value="Chromosome"/>
</dbReference>
<reference evidence="2 3" key="1">
    <citation type="journal article" date="2012" name="J. Bacteriol.">
        <title>Draft Genome Sequence of an Ammonia-Oxidizing Archaeon, "Candidatus Nitrosopumilus koreensis" AR1, from Marine Sediment.</title>
        <authorList>
            <person name="Park S.J."/>
            <person name="Kim J.G."/>
            <person name="Jung M.Y."/>
            <person name="Kim S.J."/>
            <person name="Cha I.T."/>
            <person name="Kwon K."/>
            <person name="Lee J.H."/>
            <person name="Rhee S.K."/>
        </authorList>
    </citation>
    <scope>NUCLEOTIDE SEQUENCE [LARGE SCALE GENOMIC DNA]</scope>
    <source>
        <strain evidence="2 3">AR1</strain>
    </source>
</reference>
<feature type="region of interest" description="Disordered" evidence="1">
    <location>
        <begin position="1"/>
        <end position="24"/>
    </location>
</feature>
<protein>
    <submittedName>
        <fullName evidence="2">Uncharacterized protein</fullName>
    </submittedName>
</protein>
<keyword evidence="3" id="KW-1185">Reference proteome</keyword>
<evidence type="ECO:0000313" key="2">
    <source>
        <dbReference type="EMBL" id="AFS80845.1"/>
    </source>
</evidence>
<organism evidence="2 3">
    <name type="scientific">Candidatus Nitrosopumilus koreensis AR1</name>
    <dbReference type="NCBI Taxonomy" id="1229908"/>
    <lineage>
        <taxon>Archaea</taxon>
        <taxon>Nitrososphaerota</taxon>
        <taxon>Nitrososphaeria</taxon>
        <taxon>Nitrosopumilales</taxon>
        <taxon>Nitrosopumilaceae</taxon>
        <taxon>Nitrosopumilus</taxon>
    </lineage>
</organism>
<dbReference type="STRING" id="1229908.NKOR_04795"/>
<dbReference type="RefSeq" id="WP_014963231.1">
    <property type="nucleotide sequence ID" value="NC_018655.1"/>
</dbReference>